<evidence type="ECO:0000256" key="2">
    <source>
        <dbReference type="ARBA" id="ARBA00023002"/>
    </source>
</evidence>
<evidence type="ECO:0000256" key="1">
    <source>
        <dbReference type="ARBA" id="ARBA00006484"/>
    </source>
</evidence>
<dbReference type="InterPro" id="IPR036291">
    <property type="entry name" value="NAD(P)-bd_dom_sf"/>
</dbReference>
<dbReference type="GO" id="GO:0016020">
    <property type="term" value="C:membrane"/>
    <property type="evidence" value="ECO:0007669"/>
    <property type="project" value="TreeGrafter"/>
</dbReference>
<dbReference type="STRING" id="310781.SAMN05216259_114137"/>
<evidence type="ECO:0000256" key="3">
    <source>
        <dbReference type="SAM" id="MobiDB-lite"/>
    </source>
</evidence>
<dbReference type="GO" id="GO:0016491">
    <property type="term" value="F:oxidoreductase activity"/>
    <property type="evidence" value="ECO:0007669"/>
    <property type="project" value="UniProtKB-KW"/>
</dbReference>
<reference evidence="4 5" key="1">
    <citation type="submission" date="2016-10" db="EMBL/GenBank/DDBJ databases">
        <authorList>
            <person name="de Groot N.N."/>
        </authorList>
    </citation>
    <scope>NUCLEOTIDE SEQUENCE [LARGE SCALE GENOMIC DNA]</scope>
    <source>
        <strain evidence="4 5">CGMCC 4.2022</strain>
    </source>
</reference>
<dbReference type="Pfam" id="PF00106">
    <property type="entry name" value="adh_short"/>
    <property type="match status" value="1"/>
</dbReference>
<dbReference type="InterPro" id="IPR002347">
    <property type="entry name" value="SDR_fam"/>
</dbReference>
<comment type="similarity">
    <text evidence="1">Belongs to the short-chain dehydrogenases/reductases (SDR) family.</text>
</comment>
<organism evidence="4 5">
    <name type="scientific">Actinacidiphila guanduensis</name>
    <dbReference type="NCBI Taxonomy" id="310781"/>
    <lineage>
        <taxon>Bacteria</taxon>
        <taxon>Bacillati</taxon>
        <taxon>Actinomycetota</taxon>
        <taxon>Actinomycetes</taxon>
        <taxon>Kitasatosporales</taxon>
        <taxon>Streptomycetaceae</taxon>
        <taxon>Actinacidiphila</taxon>
    </lineage>
</organism>
<dbReference type="Gene3D" id="3.40.50.720">
    <property type="entry name" value="NAD(P)-binding Rossmann-like Domain"/>
    <property type="match status" value="1"/>
</dbReference>
<proteinExistence type="inferred from homology"/>
<name>A0A1H0NPD9_9ACTN</name>
<dbReference type="PRINTS" id="PR00081">
    <property type="entry name" value="GDHRDH"/>
</dbReference>
<dbReference type="CDD" id="cd05233">
    <property type="entry name" value="SDR_c"/>
    <property type="match status" value="1"/>
</dbReference>
<dbReference type="SUPFAM" id="SSF51735">
    <property type="entry name" value="NAD(P)-binding Rossmann-fold domains"/>
    <property type="match status" value="1"/>
</dbReference>
<dbReference type="Proteomes" id="UP000199341">
    <property type="component" value="Unassembled WGS sequence"/>
</dbReference>
<evidence type="ECO:0000313" key="5">
    <source>
        <dbReference type="Proteomes" id="UP000199341"/>
    </source>
</evidence>
<protein>
    <submittedName>
        <fullName evidence="4">Short chain dehydrogenase</fullName>
    </submittedName>
</protein>
<keyword evidence="5" id="KW-1185">Reference proteome</keyword>
<accession>A0A1H0NPD9</accession>
<sequence>MTTAPPAAKRRGDPFRSLSSFGPFAPEPIDGLSAVVTGGSRGLGLLIADELAARGCAVTIAARDAGELEHAADRLLSRHDASVRTQVCDVRRPEQVADLLDGAAAAHGGVDIVIANAGVIQVGPAEAVGLDGFDAAMATIFDGTLHTCLAALPHLRDSPAGGRLACFAALPPPVASTRCRRSIMLGRSYLTACACSPFRHRRALWLQGQSARSAACSGCRTCCPTPARSPRSRPSPRDCTPRRARPGSR</sequence>
<dbReference type="PANTHER" id="PTHR44196">
    <property type="entry name" value="DEHYDROGENASE/REDUCTASE SDR FAMILY MEMBER 7B"/>
    <property type="match status" value="1"/>
</dbReference>
<evidence type="ECO:0000313" key="4">
    <source>
        <dbReference type="EMBL" id="SDO94529.1"/>
    </source>
</evidence>
<gene>
    <name evidence="4" type="ORF">SAMN05216259_114137</name>
</gene>
<dbReference type="PANTHER" id="PTHR44196:SF1">
    <property type="entry name" value="DEHYDROGENASE_REDUCTASE SDR FAMILY MEMBER 7B"/>
    <property type="match status" value="1"/>
</dbReference>
<dbReference type="EMBL" id="FNIE01000014">
    <property type="protein sequence ID" value="SDO94529.1"/>
    <property type="molecule type" value="Genomic_DNA"/>
</dbReference>
<feature type="region of interest" description="Disordered" evidence="3">
    <location>
        <begin position="224"/>
        <end position="249"/>
    </location>
</feature>
<dbReference type="AlphaFoldDB" id="A0A1H0NPD9"/>
<keyword evidence="2" id="KW-0560">Oxidoreductase</keyword>